<dbReference type="EC" id="2.4.1.-" evidence="8"/>
<evidence type="ECO:0000256" key="8">
    <source>
        <dbReference type="RuleBase" id="RU366017"/>
    </source>
</evidence>
<dbReference type="PANTHER" id="PTHR21461:SF83">
    <property type="entry name" value="GLYCOSYLTRANSFERASE FAMILY 92 PROTEIN"/>
    <property type="match status" value="1"/>
</dbReference>
<dbReference type="GO" id="GO:0016020">
    <property type="term" value="C:membrane"/>
    <property type="evidence" value="ECO:0007669"/>
    <property type="project" value="UniProtKB-SubCell"/>
</dbReference>
<comment type="subcellular location">
    <subcellularLocation>
        <location evidence="1">Membrane</location>
        <topology evidence="1">Single-pass membrane protein</topology>
    </subcellularLocation>
</comment>
<dbReference type="EMBL" id="LR901248">
    <property type="protein sequence ID" value="CAD7248175.1"/>
    <property type="molecule type" value="Genomic_DNA"/>
</dbReference>
<dbReference type="InterPro" id="IPR008166">
    <property type="entry name" value="Glyco_transf_92"/>
</dbReference>
<keyword evidence="7" id="KW-0472">Membrane</keyword>
<keyword evidence="3 8" id="KW-0328">Glycosyltransferase</keyword>
<proteinExistence type="inferred from homology"/>
<reference evidence="9" key="1">
    <citation type="submission" date="2020-11" db="EMBL/GenBank/DDBJ databases">
        <authorList>
            <person name="Tran Van P."/>
        </authorList>
    </citation>
    <scope>NUCLEOTIDE SEQUENCE</scope>
</reference>
<evidence type="ECO:0000313" key="10">
    <source>
        <dbReference type="Proteomes" id="UP000677054"/>
    </source>
</evidence>
<dbReference type="EMBL" id="CAJPEV010001731">
    <property type="protein sequence ID" value="CAG0894087.1"/>
    <property type="molecule type" value="Genomic_DNA"/>
</dbReference>
<dbReference type="PANTHER" id="PTHR21461">
    <property type="entry name" value="GLYCOSYLTRANSFERASE FAMILY 92 PROTEIN"/>
    <property type="match status" value="1"/>
</dbReference>
<dbReference type="Proteomes" id="UP000677054">
    <property type="component" value="Unassembled WGS sequence"/>
</dbReference>
<evidence type="ECO:0000256" key="2">
    <source>
        <dbReference type="ARBA" id="ARBA00007647"/>
    </source>
</evidence>
<sequence>MPRKRGRVLFMVICFGVTSTVLLSPMWTINQPPQLLPRKKKEILSTTKPIVERNPSRRFRNIPLELLRMCEIGSKQPGIYPCYDNIRFNNLYYQHLRLRKENIDIYLYSAFHDHRKEKKIRIFGMIIGPEESVPILKCKFYQRNQTYGFREGHYTELYQNIQQNWPVPFTLSCELMEGEPIPDAVSVLPSDSEEVFNILKVFQRDRNTLSEESHAVSLCVKQLYFVQDLSYLLTEWLEILKSMEVGKVFAYGLQPHPNMERVLEHYEDQGGFVDYIPITLPGTQPNIPGPNGQFLPRNADFHRGFYHLQLNDCLYRSLVQGYEYVAVIDVDEMIVPDAPYMTWPKLMQHLVSENPRYDCYYFLTRIILMEEGETTGWLQDHDVKLRHVNAAEFNALPNRVGKSICVTNQQETMSNHYSEMCFPGYRMCYTYHTPRNFGELYHYGKCSVRDCAGSGGNGTCDGQSCEVVRKTALLAHGDSVRQGVLHTLQQLQLLPFS</sequence>
<organism evidence="9">
    <name type="scientific">Darwinula stevensoni</name>
    <dbReference type="NCBI Taxonomy" id="69355"/>
    <lineage>
        <taxon>Eukaryota</taxon>
        <taxon>Metazoa</taxon>
        <taxon>Ecdysozoa</taxon>
        <taxon>Arthropoda</taxon>
        <taxon>Crustacea</taxon>
        <taxon>Oligostraca</taxon>
        <taxon>Ostracoda</taxon>
        <taxon>Podocopa</taxon>
        <taxon>Podocopida</taxon>
        <taxon>Darwinulocopina</taxon>
        <taxon>Darwinuloidea</taxon>
        <taxon>Darwinulidae</taxon>
        <taxon>Darwinula</taxon>
    </lineage>
</organism>
<dbReference type="Pfam" id="PF01697">
    <property type="entry name" value="Glyco_transf_92"/>
    <property type="match status" value="1"/>
</dbReference>
<keyword evidence="5" id="KW-0812">Transmembrane</keyword>
<evidence type="ECO:0000256" key="1">
    <source>
        <dbReference type="ARBA" id="ARBA00004167"/>
    </source>
</evidence>
<protein>
    <recommendedName>
        <fullName evidence="8">Glycosyltransferase family 92 protein</fullName>
        <ecNumber evidence="8">2.4.1.-</ecNumber>
    </recommendedName>
</protein>
<evidence type="ECO:0000256" key="3">
    <source>
        <dbReference type="ARBA" id="ARBA00022676"/>
    </source>
</evidence>
<dbReference type="AlphaFoldDB" id="A0A7R9A5C1"/>
<gene>
    <name evidence="9" type="ORF">DSTB1V02_LOCUS7995</name>
</gene>
<dbReference type="OrthoDB" id="2017643at2759"/>
<keyword evidence="10" id="KW-1185">Reference proteome</keyword>
<evidence type="ECO:0000256" key="6">
    <source>
        <dbReference type="ARBA" id="ARBA00022989"/>
    </source>
</evidence>
<accession>A0A7R9A5C1</accession>
<dbReference type="GO" id="GO:0016757">
    <property type="term" value="F:glycosyltransferase activity"/>
    <property type="evidence" value="ECO:0007669"/>
    <property type="project" value="UniProtKB-UniRule"/>
</dbReference>
<evidence type="ECO:0000256" key="7">
    <source>
        <dbReference type="ARBA" id="ARBA00023136"/>
    </source>
</evidence>
<keyword evidence="6" id="KW-1133">Transmembrane helix</keyword>
<keyword evidence="4 8" id="KW-0808">Transferase</keyword>
<evidence type="ECO:0000256" key="5">
    <source>
        <dbReference type="ARBA" id="ARBA00022692"/>
    </source>
</evidence>
<comment type="similarity">
    <text evidence="2 8">Belongs to the glycosyltransferase 92 family.</text>
</comment>
<evidence type="ECO:0000313" key="9">
    <source>
        <dbReference type="EMBL" id="CAD7248175.1"/>
    </source>
</evidence>
<name>A0A7R9A5C1_9CRUS</name>
<evidence type="ECO:0000256" key="4">
    <source>
        <dbReference type="ARBA" id="ARBA00022679"/>
    </source>
</evidence>
<dbReference type="GO" id="GO:0005737">
    <property type="term" value="C:cytoplasm"/>
    <property type="evidence" value="ECO:0007669"/>
    <property type="project" value="TreeGrafter"/>
</dbReference>